<evidence type="ECO:0000256" key="2">
    <source>
        <dbReference type="SAM" id="Phobius"/>
    </source>
</evidence>
<feature type="non-terminal residue" evidence="3">
    <location>
        <position position="124"/>
    </location>
</feature>
<dbReference type="SUPFAM" id="SSF52096">
    <property type="entry name" value="ClpP/crotonase"/>
    <property type="match status" value="1"/>
</dbReference>
<evidence type="ECO:0000256" key="1">
    <source>
        <dbReference type="ARBA" id="ARBA00005254"/>
    </source>
</evidence>
<evidence type="ECO:0000313" key="3">
    <source>
        <dbReference type="EMBL" id="SVB44739.1"/>
    </source>
</evidence>
<dbReference type="InterPro" id="IPR029045">
    <property type="entry name" value="ClpP/crotonase-like_dom_sf"/>
</dbReference>
<proteinExistence type="inferred from homology"/>
<dbReference type="CDD" id="cd06558">
    <property type="entry name" value="crotonase-like"/>
    <property type="match status" value="1"/>
</dbReference>
<accession>A0A382E2S2</accession>
<keyword evidence="2" id="KW-0472">Membrane</keyword>
<dbReference type="Gene3D" id="3.90.226.10">
    <property type="entry name" value="2-enoyl-CoA Hydratase, Chain A, domain 1"/>
    <property type="match status" value="1"/>
</dbReference>
<name>A0A382E2S2_9ZZZZ</name>
<dbReference type="PANTHER" id="PTHR43802">
    <property type="entry name" value="ENOYL-COA HYDRATASE"/>
    <property type="match status" value="1"/>
</dbReference>
<dbReference type="EMBL" id="UINC01042299">
    <property type="protein sequence ID" value="SVB44739.1"/>
    <property type="molecule type" value="Genomic_DNA"/>
</dbReference>
<evidence type="ECO:0008006" key="4">
    <source>
        <dbReference type="Google" id="ProtNLM"/>
    </source>
</evidence>
<organism evidence="3">
    <name type="scientific">marine metagenome</name>
    <dbReference type="NCBI Taxonomy" id="408172"/>
    <lineage>
        <taxon>unclassified sequences</taxon>
        <taxon>metagenomes</taxon>
        <taxon>ecological metagenomes</taxon>
    </lineage>
</organism>
<comment type="similarity">
    <text evidence="1">Belongs to the enoyl-CoA hydratase/isomerase family.</text>
</comment>
<dbReference type="Pfam" id="PF00378">
    <property type="entry name" value="ECH_1"/>
    <property type="match status" value="1"/>
</dbReference>
<feature type="transmembrane region" description="Helical" evidence="2">
    <location>
        <begin position="89"/>
        <end position="108"/>
    </location>
</feature>
<dbReference type="PANTHER" id="PTHR43802:SF1">
    <property type="entry name" value="IP11341P-RELATED"/>
    <property type="match status" value="1"/>
</dbReference>
<keyword evidence="2" id="KW-0812">Transmembrane</keyword>
<sequence>VQIEDKVGIIKLNRPESLNAFNNELSDALYSQVEEFNASSTVNSILITGNGKAFSAGADVAGFQEGNTKKRSPLSWNDLIDLFIRSKPIVAAINGFAVGMGITLFLFADIRLASKDAKISFRFV</sequence>
<feature type="non-terminal residue" evidence="3">
    <location>
        <position position="1"/>
    </location>
</feature>
<dbReference type="InterPro" id="IPR001753">
    <property type="entry name" value="Enoyl-CoA_hydra/iso"/>
</dbReference>
<protein>
    <recommendedName>
        <fullName evidence="4">Enoyl-CoA hydratase/isomerase family protein</fullName>
    </recommendedName>
</protein>
<gene>
    <name evidence="3" type="ORF">METZ01_LOCUS197593</name>
</gene>
<reference evidence="3" key="1">
    <citation type="submission" date="2018-05" db="EMBL/GenBank/DDBJ databases">
        <authorList>
            <person name="Lanie J.A."/>
            <person name="Ng W.-L."/>
            <person name="Kazmierczak K.M."/>
            <person name="Andrzejewski T.M."/>
            <person name="Davidsen T.M."/>
            <person name="Wayne K.J."/>
            <person name="Tettelin H."/>
            <person name="Glass J.I."/>
            <person name="Rusch D."/>
            <person name="Podicherti R."/>
            <person name="Tsui H.-C.T."/>
            <person name="Winkler M.E."/>
        </authorList>
    </citation>
    <scope>NUCLEOTIDE SEQUENCE</scope>
</reference>
<keyword evidence="2" id="KW-1133">Transmembrane helix</keyword>
<dbReference type="AlphaFoldDB" id="A0A382E2S2"/>